<sequence>MSTFQRTSSRRSRRKRVMCLAAQGWPYPSARAFSTARWASRKRSAVSGSVPMEWFSPSAMLSTVFWSRAMAVTASREFRATSTASCSTCSAATCGFEGTTVPSRPCTCCSKSVTILSYRWVMSSTPLLKPV</sequence>
<proteinExistence type="predicted"/>
<protein>
    <submittedName>
        <fullName evidence="1">Uncharacterized protein</fullName>
    </submittedName>
</protein>
<name>A0A6B0UR64_IXORI</name>
<dbReference type="EMBL" id="GIFC01010194">
    <property type="protein sequence ID" value="MXU92277.1"/>
    <property type="molecule type" value="Transcribed_RNA"/>
</dbReference>
<organism evidence="1">
    <name type="scientific">Ixodes ricinus</name>
    <name type="common">Common tick</name>
    <name type="synonym">Acarus ricinus</name>
    <dbReference type="NCBI Taxonomy" id="34613"/>
    <lineage>
        <taxon>Eukaryota</taxon>
        <taxon>Metazoa</taxon>
        <taxon>Ecdysozoa</taxon>
        <taxon>Arthropoda</taxon>
        <taxon>Chelicerata</taxon>
        <taxon>Arachnida</taxon>
        <taxon>Acari</taxon>
        <taxon>Parasitiformes</taxon>
        <taxon>Ixodida</taxon>
        <taxon>Ixodoidea</taxon>
        <taxon>Ixodidae</taxon>
        <taxon>Ixodinae</taxon>
        <taxon>Ixodes</taxon>
    </lineage>
</organism>
<evidence type="ECO:0000313" key="1">
    <source>
        <dbReference type="EMBL" id="MXU92277.1"/>
    </source>
</evidence>
<reference evidence="1" key="1">
    <citation type="submission" date="2019-12" db="EMBL/GenBank/DDBJ databases">
        <title>An insight into the sialome of adult female Ixodes ricinus ticks feeding for 6 days.</title>
        <authorList>
            <person name="Perner J."/>
            <person name="Ribeiro J.M.C."/>
        </authorList>
    </citation>
    <scope>NUCLEOTIDE SEQUENCE</scope>
    <source>
        <strain evidence="1">Semi-engorged</strain>
        <tissue evidence="1">Salivary glands</tissue>
    </source>
</reference>
<dbReference type="AlphaFoldDB" id="A0A6B0UR64"/>
<accession>A0A6B0UR64</accession>